<dbReference type="EMBL" id="BK015667">
    <property type="protein sequence ID" value="DAE19087.1"/>
    <property type="molecule type" value="Genomic_DNA"/>
</dbReference>
<reference evidence="1" key="1">
    <citation type="journal article" date="2021" name="Proc. Natl. Acad. Sci. U.S.A.">
        <title>A Catalog of Tens of Thousands of Viruses from Human Metagenomes Reveals Hidden Associations with Chronic Diseases.</title>
        <authorList>
            <person name="Tisza M.J."/>
            <person name="Buck C.B."/>
        </authorList>
    </citation>
    <scope>NUCLEOTIDE SEQUENCE</scope>
    <source>
        <strain evidence="1">Ctk4d14</strain>
    </source>
</reference>
<name>A0A8S5QII4_9CAUD</name>
<sequence length="34" mass="4243">MKLFAGIQRQNRRIYQKNMCYNKYRKIIACSFQK</sequence>
<organism evidence="1">
    <name type="scientific">Siphoviridae sp. ctk4d14</name>
    <dbReference type="NCBI Taxonomy" id="2825639"/>
    <lineage>
        <taxon>Viruses</taxon>
        <taxon>Duplodnaviria</taxon>
        <taxon>Heunggongvirae</taxon>
        <taxon>Uroviricota</taxon>
        <taxon>Caudoviricetes</taxon>
    </lineage>
</organism>
<evidence type="ECO:0000313" key="1">
    <source>
        <dbReference type="EMBL" id="DAE19087.1"/>
    </source>
</evidence>
<protein>
    <submittedName>
        <fullName evidence="1">Uncharacterized protein</fullName>
    </submittedName>
</protein>
<accession>A0A8S5QII4</accession>
<proteinExistence type="predicted"/>